<dbReference type="InterPro" id="IPR036388">
    <property type="entry name" value="WH-like_DNA-bd_sf"/>
</dbReference>
<dbReference type="InterPro" id="IPR039422">
    <property type="entry name" value="MarR/SlyA-like"/>
</dbReference>
<dbReference type="GO" id="GO:0003677">
    <property type="term" value="F:DNA binding"/>
    <property type="evidence" value="ECO:0007669"/>
    <property type="project" value="UniProtKB-KW"/>
</dbReference>
<protein>
    <submittedName>
        <fullName evidence="2">DNA-binding transcriptional regulator, MarR family</fullName>
    </submittedName>
</protein>
<dbReference type="SMART" id="SM00347">
    <property type="entry name" value="HTH_MARR"/>
    <property type="match status" value="1"/>
</dbReference>
<dbReference type="PROSITE" id="PS50995">
    <property type="entry name" value="HTH_MARR_2"/>
    <property type="match status" value="1"/>
</dbReference>
<dbReference type="InterPro" id="IPR036390">
    <property type="entry name" value="WH_DNA-bd_sf"/>
</dbReference>
<dbReference type="Gene3D" id="1.10.10.10">
    <property type="entry name" value="Winged helix-like DNA-binding domain superfamily/Winged helix DNA-binding domain"/>
    <property type="match status" value="1"/>
</dbReference>
<sequence length="131" mass="14589">MMGPLVREMIAAEIPVLAAHGLSMWGYVVLNALDRSPVRSQAALAEAIGADKTRIIPTLDELQSRGFIERRPDPDDRRVRLLALTEAGRTAKDAAQQDIQRGEERWLATLSADDRRVFLRVLRQLSDTRGG</sequence>
<organism evidence="2 3">
    <name type="scientific">Mycobacterium terramassiliense</name>
    <dbReference type="NCBI Taxonomy" id="1841859"/>
    <lineage>
        <taxon>Bacteria</taxon>
        <taxon>Bacillati</taxon>
        <taxon>Actinomycetota</taxon>
        <taxon>Actinomycetes</taxon>
        <taxon>Mycobacteriales</taxon>
        <taxon>Mycobacteriaceae</taxon>
        <taxon>Mycobacterium</taxon>
    </lineage>
</organism>
<keyword evidence="3" id="KW-1185">Reference proteome</keyword>
<dbReference type="GO" id="GO:0006950">
    <property type="term" value="P:response to stress"/>
    <property type="evidence" value="ECO:0007669"/>
    <property type="project" value="TreeGrafter"/>
</dbReference>
<dbReference type="PANTHER" id="PTHR33164">
    <property type="entry name" value="TRANSCRIPTIONAL REGULATOR, MARR FAMILY"/>
    <property type="match status" value="1"/>
</dbReference>
<feature type="domain" description="HTH marR-type" evidence="1">
    <location>
        <begin position="1"/>
        <end position="127"/>
    </location>
</feature>
<dbReference type="Proteomes" id="UP000241595">
    <property type="component" value="Unassembled WGS sequence"/>
</dbReference>
<dbReference type="STRING" id="1841859.GCA_900157385_04695"/>
<evidence type="ECO:0000259" key="1">
    <source>
        <dbReference type="PROSITE" id="PS50995"/>
    </source>
</evidence>
<keyword evidence="2" id="KW-0238">DNA-binding</keyword>
<dbReference type="EMBL" id="FTRV01000015">
    <property type="protein sequence ID" value="SPM31181.1"/>
    <property type="molecule type" value="Genomic_DNA"/>
</dbReference>
<dbReference type="AlphaFoldDB" id="A0A2U3NI18"/>
<dbReference type="InterPro" id="IPR000835">
    <property type="entry name" value="HTH_MarR-typ"/>
</dbReference>
<accession>A0A2U3NI18</accession>
<evidence type="ECO:0000313" key="3">
    <source>
        <dbReference type="Proteomes" id="UP000241595"/>
    </source>
</evidence>
<proteinExistence type="predicted"/>
<dbReference type="SUPFAM" id="SSF46785">
    <property type="entry name" value="Winged helix' DNA-binding domain"/>
    <property type="match status" value="1"/>
</dbReference>
<dbReference type="Pfam" id="PF01047">
    <property type="entry name" value="MarR"/>
    <property type="match status" value="1"/>
</dbReference>
<dbReference type="PRINTS" id="PR00598">
    <property type="entry name" value="HTHMARR"/>
</dbReference>
<dbReference type="GO" id="GO:0003700">
    <property type="term" value="F:DNA-binding transcription factor activity"/>
    <property type="evidence" value="ECO:0007669"/>
    <property type="project" value="InterPro"/>
</dbReference>
<reference evidence="2 3" key="1">
    <citation type="submission" date="2017-01" db="EMBL/GenBank/DDBJ databases">
        <authorList>
            <consortium name="Urmite Genomes"/>
        </authorList>
    </citation>
    <scope>NUCLEOTIDE SEQUENCE [LARGE SCALE GENOMIC DNA]</scope>
    <source>
        <strain evidence="2 3">AB308</strain>
    </source>
</reference>
<dbReference type="PANTHER" id="PTHR33164:SF95">
    <property type="entry name" value="TRANSCRIPTIONAL REGULATOR"/>
    <property type="match status" value="1"/>
</dbReference>
<name>A0A2U3NI18_9MYCO</name>
<evidence type="ECO:0000313" key="2">
    <source>
        <dbReference type="EMBL" id="SPM31181.1"/>
    </source>
</evidence>
<gene>
    <name evidence="2" type="ORF">MTAB308_4694</name>
</gene>